<dbReference type="AlphaFoldDB" id="A0A5N5X909"/>
<gene>
    <name evidence="2" type="ORF">BDV29DRAFT_154567</name>
</gene>
<organism evidence="2 3">
    <name type="scientific">Aspergillus leporis</name>
    <dbReference type="NCBI Taxonomy" id="41062"/>
    <lineage>
        <taxon>Eukaryota</taxon>
        <taxon>Fungi</taxon>
        <taxon>Dikarya</taxon>
        <taxon>Ascomycota</taxon>
        <taxon>Pezizomycotina</taxon>
        <taxon>Eurotiomycetes</taxon>
        <taxon>Eurotiomycetidae</taxon>
        <taxon>Eurotiales</taxon>
        <taxon>Aspergillaceae</taxon>
        <taxon>Aspergillus</taxon>
        <taxon>Aspergillus subgen. Circumdati</taxon>
    </lineage>
</organism>
<proteinExistence type="predicted"/>
<dbReference type="Proteomes" id="UP000326565">
    <property type="component" value="Unassembled WGS sequence"/>
</dbReference>
<evidence type="ECO:0000313" key="3">
    <source>
        <dbReference type="Proteomes" id="UP000326565"/>
    </source>
</evidence>
<name>A0A5N5X909_9EURO</name>
<keyword evidence="3" id="KW-1185">Reference proteome</keyword>
<evidence type="ECO:0000256" key="1">
    <source>
        <dbReference type="SAM" id="Phobius"/>
    </source>
</evidence>
<keyword evidence="1" id="KW-1133">Transmembrane helix</keyword>
<evidence type="ECO:0000313" key="2">
    <source>
        <dbReference type="EMBL" id="KAB8076547.1"/>
    </source>
</evidence>
<protein>
    <submittedName>
        <fullName evidence="2">Uncharacterized protein</fullName>
    </submittedName>
</protein>
<dbReference type="EMBL" id="ML732179">
    <property type="protein sequence ID" value="KAB8076547.1"/>
    <property type="molecule type" value="Genomic_DNA"/>
</dbReference>
<keyword evidence="1" id="KW-0472">Membrane</keyword>
<feature type="transmembrane region" description="Helical" evidence="1">
    <location>
        <begin position="56"/>
        <end position="77"/>
    </location>
</feature>
<accession>A0A5N5X909</accession>
<sequence>MTEELGAEAGIIATARIETSAESHTPSPAFMNLSVNEEFSDAKPMSAHWIYRWTDMFFYILIMALLVVSSIGGLVTLSTTGTDILRYEPEEFVDYDGIYGNTSINEVAQNEASVYNFYSDKDRSRYGGKRLNMLHSIVQRTLRIDPNAYLLHVRLREDVKWRR</sequence>
<reference evidence="2 3" key="1">
    <citation type="submission" date="2019-04" db="EMBL/GenBank/DDBJ databases">
        <title>Friends and foes A comparative genomics study of 23 Aspergillus species from section Flavi.</title>
        <authorList>
            <consortium name="DOE Joint Genome Institute"/>
            <person name="Kjaerbolling I."/>
            <person name="Vesth T."/>
            <person name="Frisvad J.C."/>
            <person name="Nybo J.L."/>
            <person name="Theobald S."/>
            <person name="Kildgaard S."/>
            <person name="Isbrandt T."/>
            <person name="Kuo A."/>
            <person name="Sato A."/>
            <person name="Lyhne E.K."/>
            <person name="Kogle M.E."/>
            <person name="Wiebenga A."/>
            <person name="Kun R.S."/>
            <person name="Lubbers R.J."/>
            <person name="Makela M.R."/>
            <person name="Barry K."/>
            <person name="Chovatia M."/>
            <person name="Clum A."/>
            <person name="Daum C."/>
            <person name="Haridas S."/>
            <person name="He G."/>
            <person name="LaButti K."/>
            <person name="Lipzen A."/>
            <person name="Mondo S."/>
            <person name="Riley R."/>
            <person name="Salamov A."/>
            <person name="Simmons B.A."/>
            <person name="Magnuson J.K."/>
            <person name="Henrissat B."/>
            <person name="Mortensen U.H."/>
            <person name="Larsen T.O."/>
            <person name="Devries R.P."/>
            <person name="Grigoriev I.V."/>
            <person name="Machida M."/>
            <person name="Baker S.E."/>
            <person name="Andersen M.R."/>
        </authorList>
    </citation>
    <scope>NUCLEOTIDE SEQUENCE [LARGE SCALE GENOMIC DNA]</scope>
    <source>
        <strain evidence="2 3">CBS 151.66</strain>
    </source>
</reference>
<keyword evidence="1" id="KW-0812">Transmembrane</keyword>